<evidence type="ECO:0000313" key="2">
    <source>
        <dbReference type="Proteomes" id="UP000671913"/>
    </source>
</evidence>
<organism evidence="1 2">
    <name type="scientific">Aceticella autotrophica</name>
    <dbReference type="NCBI Taxonomy" id="2755338"/>
    <lineage>
        <taxon>Bacteria</taxon>
        <taxon>Bacillati</taxon>
        <taxon>Bacillota</taxon>
        <taxon>Clostridia</taxon>
        <taxon>Thermoanaerobacterales</taxon>
        <taxon>Thermoanaerobacteraceae</taxon>
        <taxon>Aceticella</taxon>
    </lineage>
</organism>
<dbReference type="Proteomes" id="UP000671913">
    <property type="component" value="Chromosome"/>
</dbReference>
<gene>
    <name evidence="1" type="ORF">ACETAC_00335</name>
</gene>
<proteinExistence type="predicted"/>
<accession>A0A975AVW8</accession>
<name>A0A975AVW8_9THEO</name>
<evidence type="ECO:0000313" key="1">
    <source>
        <dbReference type="EMBL" id="QSZ27420.1"/>
    </source>
</evidence>
<dbReference type="RefSeq" id="WP_284680115.1">
    <property type="nucleotide sequence ID" value="NZ_CP060096.1"/>
</dbReference>
<dbReference type="KEGG" id="aaut:ACETAC_00335"/>
<dbReference type="EMBL" id="CP060096">
    <property type="protein sequence ID" value="QSZ27420.1"/>
    <property type="molecule type" value="Genomic_DNA"/>
</dbReference>
<dbReference type="Pfam" id="PF03885">
    <property type="entry name" value="DUF327"/>
    <property type="match status" value="1"/>
</dbReference>
<dbReference type="InterPro" id="IPR005585">
    <property type="entry name" value="DUF327"/>
</dbReference>
<reference evidence="1" key="1">
    <citation type="submission" date="2020-08" db="EMBL/GenBank/DDBJ databases">
        <title>Genomic insights into the carbon and energy metabolism of the first obligate autotrophic acetogenic bacterium Aceticella autotrophica gen. nov., sp. nov.</title>
        <authorList>
            <person name="Toshchakov S.V."/>
            <person name="Elcheninov A.G."/>
            <person name="Kublanov I.V."/>
            <person name="Frolov E.N."/>
            <person name="Lebedinsky A.V."/>
        </authorList>
    </citation>
    <scope>NUCLEOTIDE SEQUENCE</scope>
    <source>
        <strain evidence="1">3443-3Ac</strain>
    </source>
</reference>
<dbReference type="AlphaFoldDB" id="A0A975AVW8"/>
<sequence length="147" mass="17773">MRIQEVNTGKLMTTSIEEKNKYSIGNQRFDELVEKESKQIRDDRLNEMLLDLDNISQKLKQNLTLENLLLYKKKVRQFLQDTTSRMFRREKREYTDLTGRKRIYTLIEKINARLEEMTKEFIQDNSKNIDLLKMIDDIRGMLIDMYL</sequence>
<dbReference type="InterPro" id="IPR024042">
    <property type="entry name" value="TM1646-like_dom_sf"/>
</dbReference>
<dbReference type="Gene3D" id="1.20.120.490">
    <property type="entry name" value="Hypothetical protein TM1646-like domain"/>
    <property type="match status" value="1"/>
</dbReference>
<dbReference type="SUPFAM" id="SSF158397">
    <property type="entry name" value="TM1646-like"/>
    <property type="match status" value="1"/>
</dbReference>
<keyword evidence="2" id="KW-1185">Reference proteome</keyword>
<protein>
    <submittedName>
        <fullName evidence="1">YaaR family protein</fullName>
    </submittedName>
</protein>